<dbReference type="EMBL" id="BAAFGZ010000031">
    <property type="protein sequence ID" value="GAB0132973.1"/>
    <property type="molecule type" value="Genomic_DNA"/>
</dbReference>
<feature type="region of interest" description="Disordered" evidence="1">
    <location>
        <begin position="258"/>
        <end position="291"/>
    </location>
</feature>
<organism evidence="2 3">
    <name type="scientific">Epichloe bromicola</name>
    <dbReference type="NCBI Taxonomy" id="79588"/>
    <lineage>
        <taxon>Eukaryota</taxon>
        <taxon>Fungi</taxon>
        <taxon>Dikarya</taxon>
        <taxon>Ascomycota</taxon>
        <taxon>Pezizomycotina</taxon>
        <taxon>Sordariomycetes</taxon>
        <taxon>Hypocreomycetidae</taxon>
        <taxon>Hypocreales</taxon>
        <taxon>Clavicipitaceae</taxon>
        <taxon>Epichloe</taxon>
    </lineage>
</organism>
<accession>A0ABQ0CHQ6</accession>
<evidence type="ECO:0000256" key="1">
    <source>
        <dbReference type="SAM" id="MobiDB-lite"/>
    </source>
</evidence>
<evidence type="ECO:0000313" key="2">
    <source>
        <dbReference type="EMBL" id="GAB0132973.1"/>
    </source>
</evidence>
<dbReference type="Pfam" id="PF13911">
    <property type="entry name" value="AhpC-TSA_2"/>
    <property type="match status" value="1"/>
</dbReference>
<proteinExistence type="predicted"/>
<feature type="compositionally biased region" description="Basic and acidic residues" evidence="1">
    <location>
        <begin position="276"/>
        <end position="291"/>
    </location>
</feature>
<feature type="region of interest" description="Disordered" evidence="1">
    <location>
        <begin position="1"/>
        <end position="68"/>
    </location>
</feature>
<dbReference type="InterPro" id="IPR032801">
    <property type="entry name" value="PXL2A/B/C"/>
</dbReference>
<dbReference type="PANTHER" id="PTHR28630:SF3">
    <property type="entry name" value="PEROXIREDOXIN-LIKE 2C"/>
    <property type="match status" value="1"/>
</dbReference>
<dbReference type="Proteomes" id="UP001562357">
    <property type="component" value="Unassembled WGS sequence"/>
</dbReference>
<gene>
    <name evidence="2" type="primary">g1393</name>
    <name evidence="2" type="ORF">EsDP_00001393</name>
</gene>
<evidence type="ECO:0000313" key="3">
    <source>
        <dbReference type="Proteomes" id="UP001562357"/>
    </source>
</evidence>
<protein>
    <recommendedName>
        <fullName evidence="4">FmHP</fullName>
    </recommendedName>
</protein>
<sequence length="354" mass="38787">MENVREEAPANTQHLDALEQKAAAPPPTDTKSAAIASPDQTSVPVERASISATEGPAAPPKSIDVNKTKPEDFEGEVCTTNELPLAETISKIGEYIVLDKDGRSRTFKSLYSGHNVARRVLVVFIRHFFCGNCQEYLRTLAESITPDALLGLPISTFIVVVGCGDPGLIDMYVEATNCPFPIYTDPTRSLFDELGMSKTLAMGTKPAYMKKSMWKSTLDSIGQGLRFVPRGLALKSGHQRQVGGEFLFEPFDLLTPLSTPRGERPMAMGSFQDPSSGRRDGGDDGPVEEKRVTWCHRMKTTRDHAEMPELMEVLGLDGHGEPIQDQKRWSKALASRKGMGLSMAPQMSKLSESK</sequence>
<reference evidence="3" key="1">
    <citation type="submission" date="2024-06" db="EMBL/GenBank/DDBJ databases">
        <title>Draft Genome Sequences of Epichloe bromicola Strains Isolated from Elymus ciliaris.</title>
        <authorList>
            <consortium name="Epichloe bromicola genome sequencing consortium"/>
            <person name="Miura A."/>
            <person name="Imano S."/>
            <person name="Ashida A."/>
            <person name="Sato I."/>
            <person name="Chiba S."/>
            <person name="Tanaka A."/>
            <person name="Camagna M."/>
            <person name="Takemoto D."/>
        </authorList>
    </citation>
    <scope>NUCLEOTIDE SEQUENCE [LARGE SCALE GENOMIC DNA]</scope>
    <source>
        <strain evidence="3">DP</strain>
    </source>
</reference>
<feature type="compositionally biased region" description="Basic and acidic residues" evidence="1">
    <location>
        <begin position="319"/>
        <end position="328"/>
    </location>
</feature>
<dbReference type="SUPFAM" id="SSF52833">
    <property type="entry name" value="Thioredoxin-like"/>
    <property type="match status" value="1"/>
</dbReference>
<dbReference type="InterPro" id="IPR036249">
    <property type="entry name" value="Thioredoxin-like_sf"/>
</dbReference>
<dbReference type="Gene3D" id="3.40.30.10">
    <property type="entry name" value="Glutaredoxin"/>
    <property type="match status" value="1"/>
</dbReference>
<feature type="region of interest" description="Disordered" evidence="1">
    <location>
        <begin position="319"/>
        <end position="354"/>
    </location>
</feature>
<comment type="caution">
    <text evidence="2">The sequence shown here is derived from an EMBL/GenBank/DDBJ whole genome shotgun (WGS) entry which is preliminary data.</text>
</comment>
<dbReference type="PANTHER" id="PTHR28630">
    <property type="match status" value="1"/>
</dbReference>
<name>A0ABQ0CHQ6_9HYPO</name>
<keyword evidence="3" id="KW-1185">Reference proteome</keyword>
<dbReference type="CDD" id="cd02970">
    <property type="entry name" value="PRX_like2"/>
    <property type="match status" value="1"/>
</dbReference>
<evidence type="ECO:0008006" key="4">
    <source>
        <dbReference type="Google" id="ProtNLM"/>
    </source>
</evidence>